<gene>
    <name evidence="2" type="ORF">BOO69_03720</name>
</gene>
<keyword evidence="1" id="KW-0732">Signal</keyword>
<sequence length="202" mass="21535">MKRLLTGLALIALVAGCAVDTSPDASPDAVAAAAFRAPGPKKLTVITMINNRTGKGGHTALLVNGSQQVIFDPAGSFREERVVERGDVIYGVSPGWLQAYKSAHARSTFHVVSQEMVVTPEQAETALRLVQSNGAVPGAYCTNATTSLLRQVPGFENIDVTFYPEKLMQQIAKRPGVVTTRYFEDDEGNVTDAIAAGFTVPQ</sequence>
<accession>A0A1J0WE84</accession>
<evidence type="ECO:0000256" key="1">
    <source>
        <dbReference type="SAM" id="SignalP"/>
    </source>
</evidence>
<dbReference type="KEGG" id="suam:BOO69_03720"/>
<dbReference type="Proteomes" id="UP000181897">
    <property type="component" value="Chromosome"/>
</dbReference>
<feature type="chain" id="PRO_5012678541" description="Lipoprotein" evidence="1">
    <location>
        <begin position="21"/>
        <end position="202"/>
    </location>
</feature>
<dbReference type="EMBL" id="CP018076">
    <property type="protein sequence ID" value="APE42626.1"/>
    <property type="molecule type" value="Genomic_DNA"/>
</dbReference>
<name>A0A1J0WE84_9RHOB</name>
<evidence type="ECO:0000313" key="3">
    <source>
        <dbReference type="Proteomes" id="UP000181897"/>
    </source>
</evidence>
<dbReference type="RefSeq" id="WP_071970439.1">
    <property type="nucleotide sequence ID" value="NZ_CP018076.1"/>
</dbReference>
<evidence type="ECO:0008006" key="4">
    <source>
        <dbReference type="Google" id="ProtNLM"/>
    </source>
</evidence>
<evidence type="ECO:0000313" key="2">
    <source>
        <dbReference type="EMBL" id="APE42626.1"/>
    </source>
</evidence>
<dbReference type="AlphaFoldDB" id="A0A1J0WE84"/>
<dbReference type="PROSITE" id="PS51257">
    <property type="entry name" value="PROKAR_LIPOPROTEIN"/>
    <property type="match status" value="1"/>
</dbReference>
<dbReference type="STRING" id="1917485.BOO69_03720"/>
<keyword evidence="3" id="KW-1185">Reference proteome</keyword>
<reference evidence="2 3" key="1">
    <citation type="submission" date="2016-11" db="EMBL/GenBank/DDBJ databases">
        <title>Complete genome sequence of Sulfitobacter sp. AM1-D1, a toxic bacteria associated with marine dinoflagellate Alexandrium minutum in East China Sea.</title>
        <authorList>
            <person name="Yang Q."/>
            <person name="Zhang X."/>
            <person name="Tian X."/>
        </authorList>
    </citation>
    <scope>NUCLEOTIDE SEQUENCE [LARGE SCALE GENOMIC DNA]</scope>
    <source>
        <strain evidence="2 3">AM1-D1</strain>
    </source>
</reference>
<dbReference type="OrthoDB" id="7666390at2"/>
<organism evidence="2 3">
    <name type="scientific">Sulfitobacter alexandrii</name>
    <dbReference type="NCBI Taxonomy" id="1917485"/>
    <lineage>
        <taxon>Bacteria</taxon>
        <taxon>Pseudomonadati</taxon>
        <taxon>Pseudomonadota</taxon>
        <taxon>Alphaproteobacteria</taxon>
        <taxon>Rhodobacterales</taxon>
        <taxon>Roseobacteraceae</taxon>
        <taxon>Sulfitobacter</taxon>
    </lineage>
</organism>
<feature type="signal peptide" evidence="1">
    <location>
        <begin position="1"/>
        <end position="20"/>
    </location>
</feature>
<protein>
    <recommendedName>
        <fullName evidence="4">Lipoprotein</fullName>
    </recommendedName>
</protein>
<proteinExistence type="predicted"/>